<dbReference type="AlphaFoldDB" id="A0AB38E2Z3"/>
<evidence type="ECO:0000313" key="4">
    <source>
        <dbReference type="Proteomes" id="UP000234181"/>
    </source>
</evidence>
<evidence type="ECO:0000313" key="1">
    <source>
        <dbReference type="EMBL" id="SON77795.1"/>
    </source>
</evidence>
<dbReference type="EMBL" id="OCYT01000052">
    <property type="protein sequence ID" value="SON77795.1"/>
    <property type="molecule type" value="Genomic_DNA"/>
</dbReference>
<evidence type="ECO:0000313" key="2">
    <source>
        <dbReference type="EMBL" id="SON91515.1"/>
    </source>
</evidence>
<comment type="caution">
    <text evidence="2">The sequence shown here is derived from an EMBL/GenBank/DDBJ whole genome shotgun (WGS) entry which is preliminary data.</text>
</comment>
<reference evidence="3 4" key="1">
    <citation type="submission" date="2017-10" db="EMBL/GenBank/DDBJ databases">
        <authorList>
            <person name="Regsiter A."/>
            <person name="William W."/>
        </authorList>
    </citation>
    <scope>NUCLEOTIDE SEQUENCE [LARGE SCALE GENOMIC DNA]</scope>
    <source>
        <strain evidence="1 4">CFBP6984</strain>
        <strain evidence="2 3">CFBP7430</strain>
    </source>
</reference>
<protein>
    <recommendedName>
        <fullName evidence="5">DUF1854 domain-containing protein</fullName>
    </recommendedName>
</protein>
<sequence length="92" mass="9932">MHERSAASGTPDGSNVVALEAGFLVGLHWPHGSRYLVVRHQDGGIVASLDWPAGIAVKVREQSGHLLFHDAHGRLLDLQTDRSLTHAMSFLG</sequence>
<name>A0AB38E2Z3_XANCH</name>
<gene>
    <name evidence="1" type="ORF">XAP6984_1450010</name>
    <name evidence="2" type="ORF">XAP7430_580029</name>
</gene>
<organism evidence="2 3">
    <name type="scientific">Xanthomonas campestris pv. phaseoli</name>
    <dbReference type="NCBI Taxonomy" id="317013"/>
    <lineage>
        <taxon>Bacteria</taxon>
        <taxon>Pseudomonadati</taxon>
        <taxon>Pseudomonadota</taxon>
        <taxon>Gammaproteobacteria</taxon>
        <taxon>Lysobacterales</taxon>
        <taxon>Lysobacteraceae</taxon>
        <taxon>Xanthomonas</taxon>
    </lineage>
</organism>
<evidence type="ECO:0000313" key="3">
    <source>
        <dbReference type="Proteomes" id="UP000234166"/>
    </source>
</evidence>
<accession>A0AB38E2Z3</accession>
<dbReference type="Proteomes" id="UP000234181">
    <property type="component" value="Unassembled WGS sequence"/>
</dbReference>
<dbReference type="EMBL" id="OCYS01000114">
    <property type="protein sequence ID" value="SON91515.1"/>
    <property type="molecule type" value="Genomic_DNA"/>
</dbReference>
<proteinExistence type="predicted"/>
<evidence type="ECO:0008006" key="5">
    <source>
        <dbReference type="Google" id="ProtNLM"/>
    </source>
</evidence>
<keyword evidence="4" id="KW-1185">Reference proteome</keyword>
<dbReference type="Proteomes" id="UP000234166">
    <property type="component" value="Unassembled WGS sequence"/>
</dbReference>